<dbReference type="KEGG" id="mdv:C5Q96_04355"/>
<dbReference type="Proteomes" id="UP000237883">
    <property type="component" value="Chromosome"/>
</dbReference>
<dbReference type="Gene3D" id="1.10.1670.40">
    <property type="match status" value="1"/>
</dbReference>
<dbReference type="FunFam" id="1.10.340.30:FF:000004">
    <property type="entry name" value="DNA-3-methyladenine glycosylase II"/>
    <property type="match status" value="1"/>
</dbReference>
<dbReference type="OrthoDB" id="9785929at2"/>
<dbReference type="GO" id="GO:0043916">
    <property type="term" value="F:DNA-7-methylguanine glycosylase activity"/>
    <property type="evidence" value="ECO:0007669"/>
    <property type="project" value="TreeGrafter"/>
</dbReference>
<keyword evidence="4" id="KW-0227">DNA damage</keyword>
<keyword evidence="8" id="KW-1185">Reference proteome</keyword>
<name>A0A2S0L4A2_9FIRM</name>
<dbReference type="AlphaFoldDB" id="A0A2S0L4A2"/>
<sequence>MGEIVILDNSSPEIQYLCKKDKRLAKVISMIGSITYEIYDEDPYEFLIHEIIEQMLSIKAGNKIFSRLVDLCDGEVTPSKVNKLSDEQIKSIGTANSKVSFIRSVTNAVLNGELDFGSLKEMNDSDVFKHLTSFKGIGKWTANMYLIFVLNRMDILPTNDAAFLQSYEWLYKTTDRSDTSIRNKCKKWKPYSSIASRYLYRALDSGLTKEEFHLYK</sequence>
<dbReference type="PANTHER" id="PTHR43003:SF5">
    <property type="entry name" value="DNA-3-METHYLADENINE GLYCOSYLASE"/>
    <property type="match status" value="1"/>
</dbReference>
<evidence type="ECO:0000256" key="2">
    <source>
        <dbReference type="ARBA" id="ARBA00010817"/>
    </source>
</evidence>
<evidence type="ECO:0000256" key="5">
    <source>
        <dbReference type="ARBA" id="ARBA00023204"/>
    </source>
</evidence>
<evidence type="ECO:0000256" key="1">
    <source>
        <dbReference type="ARBA" id="ARBA00000086"/>
    </source>
</evidence>
<evidence type="ECO:0000256" key="4">
    <source>
        <dbReference type="ARBA" id="ARBA00022763"/>
    </source>
</evidence>
<dbReference type="GO" id="GO:0032993">
    <property type="term" value="C:protein-DNA complex"/>
    <property type="evidence" value="ECO:0007669"/>
    <property type="project" value="TreeGrafter"/>
</dbReference>
<dbReference type="CDD" id="cd00056">
    <property type="entry name" value="ENDO3c"/>
    <property type="match status" value="1"/>
</dbReference>
<dbReference type="GO" id="GO:0006307">
    <property type="term" value="P:DNA alkylation repair"/>
    <property type="evidence" value="ECO:0007669"/>
    <property type="project" value="TreeGrafter"/>
</dbReference>
<evidence type="ECO:0000256" key="3">
    <source>
        <dbReference type="ARBA" id="ARBA00012000"/>
    </source>
</evidence>
<dbReference type="GO" id="GO:0008725">
    <property type="term" value="F:DNA-3-methyladenine glycosylase activity"/>
    <property type="evidence" value="ECO:0007669"/>
    <property type="project" value="TreeGrafter"/>
</dbReference>
<organism evidence="7 8">
    <name type="scientific">Mogibacterium diversum</name>
    <dbReference type="NCBI Taxonomy" id="114527"/>
    <lineage>
        <taxon>Bacteria</taxon>
        <taxon>Bacillati</taxon>
        <taxon>Bacillota</taxon>
        <taxon>Clostridia</taxon>
        <taxon>Peptostreptococcales</taxon>
        <taxon>Anaerovoracaceae</taxon>
        <taxon>Mogibacterium</taxon>
    </lineage>
</organism>
<dbReference type="InterPro" id="IPR051912">
    <property type="entry name" value="Alkylbase_DNA_Glycosylase/TA"/>
</dbReference>
<feature type="domain" description="HhH-GPD" evidence="6">
    <location>
        <begin position="52"/>
        <end position="204"/>
    </location>
</feature>
<dbReference type="SMART" id="SM00478">
    <property type="entry name" value="ENDO3c"/>
    <property type="match status" value="1"/>
</dbReference>
<dbReference type="RefSeq" id="WP_106057192.1">
    <property type="nucleotide sequence ID" value="NZ_CP027228.1"/>
</dbReference>
<keyword evidence="5" id="KW-0234">DNA repair</keyword>
<accession>A0A2S0L4A2</accession>
<dbReference type="GeneID" id="78391490"/>
<evidence type="ECO:0000259" key="6">
    <source>
        <dbReference type="SMART" id="SM00478"/>
    </source>
</evidence>
<reference evidence="8" key="1">
    <citation type="submission" date="2018-02" db="EMBL/GenBank/DDBJ databases">
        <authorList>
            <person name="Holder M.E."/>
            <person name="Ajami N.J."/>
            <person name="Petrosino J.F."/>
        </authorList>
    </citation>
    <scope>NUCLEOTIDE SEQUENCE [LARGE SCALE GENOMIC DNA]</scope>
    <source>
        <strain evidence="8">CCUG 47132</strain>
    </source>
</reference>
<dbReference type="InterPro" id="IPR011257">
    <property type="entry name" value="DNA_glycosylase"/>
</dbReference>
<dbReference type="GO" id="GO:0032131">
    <property type="term" value="F:alkylated DNA binding"/>
    <property type="evidence" value="ECO:0007669"/>
    <property type="project" value="TreeGrafter"/>
</dbReference>
<dbReference type="EMBL" id="CP027228">
    <property type="protein sequence ID" value="AVM48116.1"/>
    <property type="molecule type" value="Genomic_DNA"/>
</dbReference>
<dbReference type="GO" id="GO:0005737">
    <property type="term" value="C:cytoplasm"/>
    <property type="evidence" value="ECO:0007669"/>
    <property type="project" value="TreeGrafter"/>
</dbReference>
<comment type="catalytic activity">
    <reaction evidence="1">
        <text>Hydrolysis of alkylated DNA, releasing 3-methyladenine, 3-methylguanine, 7-methylguanine and 7-methyladenine.</text>
        <dbReference type="EC" id="3.2.2.21"/>
    </reaction>
</comment>
<dbReference type="InterPro" id="IPR003265">
    <property type="entry name" value="HhH-GPD_domain"/>
</dbReference>
<proteinExistence type="inferred from homology"/>
<evidence type="ECO:0000313" key="8">
    <source>
        <dbReference type="Proteomes" id="UP000237883"/>
    </source>
</evidence>
<dbReference type="Pfam" id="PF00730">
    <property type="entry name" value="HhH-GPD"/>
    <property type="match status" value="1"/>
</dbReference>
<dbReference type="Gene3D" id="1.10.340.30">
    <property type="entry name" value="Hypothetical protein, domain 2"/>
    <property type="match status" value="1"/>
</dbReference>
<protein>
    <recommendedName>
        <fullName evidence="3">DNA-3-methyladenine glycosylase II</fullName>
        <ecNumber evidence="3">3.2.2.21</ecNumber>
    </recommendedName>
</protein>
<dbReference type="SUPFAM" id="SSF48150">
    <property type="entry name" value="DNA-glycosylase"/>
    <property type="match status" value="1"/>
</dbReference>
<dbReference type="GO" id="GO:0006285">
    <property type="term" value="P:base-excision repair, AP site formation"/>
    <property type="evidence" value="ECO:0007669"/>
    <property type="project" value="TreeGrafter"/>
</dbReference>
<gene>
    <name evidence="7" type="ORF">C5Q96_04355</name>
</gene>
<evidence type="ECO:0000313" key="7">
    <source>
        <dbReference type="EMBL" id="AVM48116.1"/>
    </source>
</evidence>
<dbReference type="PANTHER" id="PTHR43003">
    <property type="entry name" value="DNA-3-METHYLADENINE GLYCOSYLASE"/>
    <property type="match status" value="1"/>
</dbReference>
<dbReference type="EC" id="3.2.2.21" evidence="3"/>
<comment type="similarity">
    <text evidence="2">Belongs to the alkylbase DNA glycosidase AlkA family.</text>
</comment>